<dbReference type="Pfam" id="PF07295">
    <property type="entry name" value="DUF1451"/>
    <property type="match status" value="1"/>
</dbReference>
<dbReference type="InterPro" id="IPR009912">
    <property type="entry name" value="DUF1451"/>
</dbReference>
<keyword evidence="2" id="KW-1185">Reference proteome</keyword>
<reference evidence="1 2" key="1">
    <citation type="submission" date="2019-01" db="EMBL/GenBank/DDBJ databases">
        <title>Genome sequence of Salinicola endophyticus REST5.</title>
        <authorList>
            <person name="Nascimento F.X."/>
        </authorList>
    </citation>
    <scope>NUCLEOTIDE SEQUENCE [LARGE SCALE GENOMIC DNA]</scope>
    <source>
        <strain evidence="1 2">REST5</strain>
    </source>
</reference>
<proteinExistence type="predicted"/>
<accession>A0ABY8FJ82</accession>
<gene>
    <name evidence="1" type="ORF">EVC62_15960</name>
</gene>
<name>A0ABY8FJ82_9GAMM</name>
<sequence length="43" mass="4678">MPTTGEKPGVGTYTCRSCGERVHLDDPTDTLPPCPRCHGTEFD</sequence>
<organism evidence="1 2">
    <name type="scientific">Salinicola endophyticus</name>
    <dbReference type="NCBI Taxonomy" id="1949083"/>
    <lineage>
        <taxon>Bacteria</taxon>
        <taxon>Pseudomonadati</taxon>
        <taxon>Pseudomonadota</taxon>
        <taxon>Gammaproteobacteria</taxon>
        <taxon>Oceanospirillales</taxon>
        <taxon>Halomonadaceae</taxon>
        <taxon>Salinicola</taxon>
    </lineage>
</organism>
<evidence type="ECO:0000313" key="1">
    <source>
        <dbReference type="EMBL" id="WFF42869.1"/>
    </source>
</evidence>
<dbReference type="RefSeq" id="WP_110689251.1">
    <property type="nucleotide sequence ID" value="NZ_CP035631.1"/>
</dbReference>
<evidence type="ECO:0000313" key="2">
    <source>
        <dbReference type="Proteomes" id="UP001321526"/>
    </source>
</evidence>
<dbReference type="EMBL" id="CP035631">
    <property type="protein sequence ID" value="WFF42869.1"/>
    <property type="molecule type" value="Genomic_DNA"/>
</dbReference>
<dbReference type="Proteomes" id="UP001321526">
    <property type="component" value="Chromosome"/>
</dbReference>
<protein>
    <recommendedName>
        <fullName evidence="3">Rubredoxin-like protein</fullName>
    </recommendedName>
</protein>
<evidence type="ECO:0008006" key="3">
    <source>
        <dbReference type="Google" id="ProtNLM"/>
    </source>
</evidence>